<evidence type="ECO:0000313" key="3">
    <source>
        <dbReference type="Proteomes" id="UP000316759"/>
    </source>
</evidence>
<proteinExistence type="predicted"/>
<comment type="caution">
    <text evidence="2">The sequence shown here is derived from an EMBL/GenBank/DDBJ whole genome shotgun (WGS) entry which is preliminary data.</text>
</comment>
<feature type="region of interest" description="Disordered" evidence="1">
    <location>
        <begin position="102"/>
        <end position="165"/>
    </location>
</feature>
<dbReference type="OrthoDB" id="6288678at2759"/>
<organism evidence="2 3">
    <name type="scientific">Fasciola gigantica</name>
    <name type="common">Giant liver fluke</name>
    <dbReference type="NCBI Taxonomy" id="46835"/>
    <lineage>
        <taxon>Eukaryota</taxon>
        <taxon>Metazoa</taxon>
        <taxon>Spiralia</taxon>
        <taxon>Lophotrochozoa</taxon>
        <taxon>Platyhelminthes</taxon>
        <taxon>Trematoda</taxon>
        <taxon>Digenea</taxon>
        <taxon>Plagiorchiida</taxon>
        <taxon>Echinostomata</taxon>
        <taxon>Echinostomatoidea</taxon>
        <taxon>Fasciolidae</taxon>
        <taxon>Fasciola</taxon>
    </lineage>
</organism>
<name>A0A504YWT8_FASGI</name>
<feature type="compositionally biased region" description="Low complexity" evidence="1">
    <location>
        <begin position="385"/>
        <end position="396"/>
    </location>
</feature>
<dbReference type="EMBL" id="SUNJ01004366">
    <property type="protein sequence ID" value="TPP64491.1"/>
    <property type="molecule type" value="Genomic_DNA"/>
</dbReference>
<accession>A0A504YWT8</accession>
<evidence type="ECO:0000313" key="2">
    <source>
        <dbReference type="EMBL" id="TPP64491.1"/>
    </source>
</evidence>
<evidence type="ECO:0000256" key="1">
    <source>
        <dbReference type="SAM" id="MobiDB-lite"/>
    </source>
</evidence>
<protein>
    <submittedName>
        <fullName evidence="2">Uncharacterized protein</fullName>
    </submittedName>
</protein>
<keyword evidence="3" id="KW-1185">Reference proteome</keyword>
<feature type="compositionally biased region" description="Basic and acidic residues" evidence="1">
    <location>
        <begin position="139"/>
        <end position="150"/>
    </location>
</feature>
<dbReference type="Proteomes" id="UP000316759">
    <property type="component" value="Unassembled WGS sequence"/>
</dbReference>
<feature type="region of interest" description="Disordered" evidence="1">
    <location>
        <begin position="364"/>
        <end position="432"/>
    </location>
</feature>
<feature type="compositionally biased region" description="Basic and acidic residues" evidence="1">
    <location>
        <begin position="398"/>
        <end position="413"/>
    </location>
</feature>
<sequence>WVDCGRESVFADLSFFFLIYRRFDYHNSLKRTTVGLEIYCSNYSKLGKEALNIRQSERERIPIEVSRNSAMPRLRNRSVSSSTVHNTQSLTKENIVVSDHVDSGAGRRTRPIRPIPKQSDTIEPRLTRSSGWSGRLVSSRKESFETDKHAASRKPILTNEDGKSGTTVPVELKRIVTRRTRRTELPKAQDPYAFDFFACSDDEKENIDPRSKPRGKLRSALKVPKPVQADVQKPQQIRPPSPKPTVSTFASPIVPLSGRPSVHFSAAKRSNVPASPRRPSMEPSLAEIERRKNASATILLALPSSQRTTHNSPVFSVSSLTPTHLLSASTPANQMHSTNANVKRVAASGPSVLLLPLETTSLDPHAAASQTQPPPDHGELLAEKSTQSSIASSSNSLGEEKKERSSDQSKDSDTSSGRRRHRRVSDKEREEAYNSWLEDFNAQLEKFESYELTVLEDDQPSG</sequence>
<dbReference type="AlphaFoldDB" id="A0A504YWT8"/>
<feature type="region of interest" description="Disordered" evidence="1">
    <location>
        <begin position="203"/>
        <end position="252"/>
    </location>
</feature>
<gene>
    <name evidence="2" type="ORF">FGIG_00613</name>
</gene>
<reference evidence="2 3" key="1">
    <citation type="submission" date="2019-04" db="EMBL/GenBank/DDBJ databases">
        <title>Annotation for the trematode Fasciola gigantica.</title>
        <authorList>
            <person name="Choi Y.-J."/>
        </authorList>
    </citation>
    <scope>NUCLEOTIDE SEQUENCE [LARGE SCALE GENOMIC DNA]</scope>
    <source>
        <strain evidence="2">Uganda_cow_1</strain>
    </source>
</reference>
<feature type="non-terminal residue" evidence="2">
    <location>
        <position position="1"/>
    </location>
</feature>